<gene>
    <name evidence="4" type="ORF">PRCDC_0811400</name>
</gene>
<feature type="compositionally biased region" description="Polar residues" evidence="1">
    <location>
        <begin position="2074"/>
        <end position="2087"/>
    </location>
</feature>
<dbReference type="Pfam" id="PF11919">
    <property type="entry name" value="PSME4_C"/>
    <property type="match status" value="1"/>
</dbReference>
<feature type="compositionally biased region" description="Low complexity" evidence="1">
    <location>
        <begin position="605"/>
        <end position="629"/>
    </location>
</feature>
<accession>A0A060RRH6</accession>
<dbReference type="InterPro" id="IPR035309">
    <property type="entry name" value="PSME4"/>
</dbReference>
<dbReference type="PANTHER" id="PTHR32170:SF3">
    <property type="entry name" value="PROTEASOME ACTIVATOR COMPLEX SUBUNIT 4"/>
    <property type="match status" value="1"/>
</dbReference>
<feature type="region of interest" description="Disordered" evidence="1">
    <location>
        <begin position="2074"/>
        <end position="2093"/>
    </location>
</feature>
<dbReference type="GO" id="GO:0005634">
    <property type="term" value="C:nucleus"/>
    <property type="evidence" value="ECO:0007669"/>
    <property type="project" value="TreeGrafter"/>
</dbReference>
<dbReference type="PANTHER" id="PTHR32170">
    <property type="entry name" value="PROTEASOME ACTIVATOR COMPLEX SUBUNIT 4"/>
    <property type="match status" value="1"/>
</dbReference>
<evidence type="ECO:0000256" key="1">
    <source>
        <dbReference type="SAM" id="MobiDB-lite"/>
    </source>
</evidence>
<name>A0A060RRH6_PLARE</name>
<sequence length="2634" mass="312478">MLNVFRELNNYTNFLPKNIKANVNKEKYEILSEIKRIVFLKKRNSYNVASVIKLFNTYEVINTKKYKSFHFYIFMIRYLWNSLQNKSISPNLKCYICQCISSIFKNIKKYILYDFFFEYDRKLILKEENGKIENVAKCVEPHFDKGMKSDCTNNSYAYMSDNYYDEYQNLHEGSELDSSINDNKLNIFNDVYVTCNGIYEKNKKKEDETFLNEEVIINGKDESFRLYIQKCIFNIIDYKYLFNLLYEYLSNNNNNNNNNYNNNNNKHDEFSHNAYKSYMGAILNLLNHIKYFCYYNIDVHNLLVEFALNNDYSYLYEEYVDSNDKEGLFSQEDYFDKNNVIFLINRKLNERRNIHNNNDDYNTNCDEEYIKADNIININKDGQNNSYDMLEKNTNVKNIDNIMNECDNTLIEKRHVENNYLNIDKSVCDIKDLEVCTRYNTIFLNYVLLSQLSSHDLCFKLIKYKKVLYLYKKIRRFNWNCINYAFVNIIYKGLKYAYIYNLNIENEMQEILHVIYFLFIFYIKLPSNVQLNSSKYFIPEDYNLLVNDNESVVKVISKIFVFLLNKKYKKGNHNPSNKNENNPQELLYKFLSTMNEKNFTMTEMNTNNSNTNLMYNDTNGNNNNNNNNDNNDDNNDDNNCDNSLRENFFPIFTNIDTYEYLNIITSLFMPHIHPSNIGKHIGNINLFINSFLYCFIRKMKREEIYLKRKNKKTGFCKKMENNKINGTSHLDNTNTNNEYLKQKYMNDYVNNFFIMEDDKKFVIEKFMALAVQGMFPKSNKGISLFENILKHLCIIDINCLDIFVKKIMDCLMNVNISTQICNCLLSLCLLLPLLIKYKSKYLKDILYVMNMGIDICDVYKSFTIFSFLSILFSYISIVKLDTCTNDDYSLAIDKYKKMISLFSEDNKKMLNKEDIKKLLIERKELIDYMCYWVYEFFDKILYFIKFSKSQKSKDSKKQNGDNKDNKIENDLYTGLKTTIISLFIHLDHKIVYDLSQRFLNNIELENSKFLSIIPYAISLVDNKKIFDLLFNAFYKKLITKKKKKKIIILSSANNNIINKVNNETSKSLQTSLESQQIEEYYVYTKNEYANDDTVKCYLQFLSSLMRRAKNEFLNVEDIYQLIKIYIVEDNISVFKYICKIIYRFLEYNFSVTIMDYSCFPINEKMSNKEKLCTAAYWGIPWHVIVYYENIMNHTNVSPNRINDTNISPNQMNDTNVSPNQINDTNVLPNQMNDTNVSPNQINDTNVSPNQINDTNFFPNQINDTNFFPNQINDTNVLPNQINDTNVSPNQINDTNVSPNQINDTNVSPNQINDTNISPHKSNDTNELIKWKTPLLEDVKVGKKFIFFLLDYLIDLLIQCDIPINTPNILRYIEKRKLDENRSKIEWKFSLTYSNVISRIYKVIKCIIKPTSFLYPDERYNYNNLLTKCHVINSKLSFFLYVYISEIVITLSLHVLRVPSNILDMSAFIRACNDNEEKTENSSNEKIVQNMDNKSELKKLKEEFYKIVINNREKDIKADAKVQRKMIKNIHFLLLKCNENANSSLYNEYINSVLSFTYNIYPYSYNYDIIKSQYINNIFYLFNERLKQRKKNYAFRGFRKQLCNILFYINLSIYSQVRSYAQNTIKLILPSFKMIKVSFLKTCAFYLKNYIKLYLLAKGDILRKKKTLDDSNDGELKEQNMKRDVINKGNIPIEKNDEEESAIQNTSEHINNTEFVKESNISNEYNNNINNASINKWSSLKSLNDLNNNDYFENKCISSFNGIIVCILNNMGLIKKISTDVHLLKKFLKVIIRILRLDIQKEDITMKCMKLVYSIINNRFIKKSVEEKKKKKKINKLFLCLKEESEKKNNVYSQIVIMSFLICFNYFVVENHCEFYFNYLIENLSIKKNVHVYNLAFCGFIKMLKYLNDFHLKGAMPKHIALIFETDKIYKNFIDICIYKNLKNKKKNNSMNAIIINLSKIQKPFKGFTQISETYLKDFYSYYVFFEFLVNIQNTYFEELQEKETRLHAMENLMRDENYNKDLTQEQNIKENIDAHIVECISTHNGNDKGKYISDHLNKHNLEENEANHISCNENMISDKTNDSGGNNNEKESRNDITYSENINVKNCKLKYFEMVLIILKELQMDIHYSDNEYKCAFISILCPLLLSIRKLRNKEEAEDIIKVIVNLLEKEIAIVNIEVFNVWIYCFHLLFINIKKKYIHVYNKLFDFCLRFNVQDISNVTFKKKMQLLDIMLLYSLHKNVYMLDNSLMNLIKLIENDNISVRQIIGDVFCYMLYVLYDNKHYEHLKCMYYNILLFLYTSANNVITYLEENSINVSKQSKYIYILETYAYLTLTAFNNKCMYVFNNLSIIFLKMFMLSFQLVDVFINGLVSKAINCFLCPSLYLFKFDIINSSNNNNIQIYDINKNDNNLKNVGFPEQVHKLNILLEEDIGTLVIKNISNLINKSNWKIRNCALQFCYYFHLYYCIFFYNKKENAFLLNMFISLLVDSYIEIQNLSRDILSSVFCYYDNKTLQIFSSYFLSLLNDHKNLQKLPSISKETSLKIIDKKKTVSIYALISIVNSFPNYIPPWLPNILISVAKLSNSSSHVIKKEIEKCIQNFLRTHKDEWEYKYKQIFTEEQLNILDLYKGELNYFT</sequence>
<evidence type="ECO:0000313" key="4">
    <source>
        <dbReference type="EMBL" id="CDO63889.1"/>
    </source>
</evidence>
<dbReference type="VEuPathDB" id="PlasmoDB:PRCDC_0811400"/>
<evidence type="ECO:0000259" key="3">
    <source>
        <dbReference type="Pfam" id="PF11919"/>
    </source>
</evidence>
<keyword evidence="5" id="KW-1185">Reference proteome</keyword>
<dbReference type="GO" id="GO:0010499">
    <property type="term" value="P:proteasomal ubiquitin-independent protein catabolic process"/>
    <property type="evidence" value="ECO:0007669"/>
    <property type="project" value="TreeGrafter"/>
</dbReference>
<dbReference type="InterPro" id="IPR021843">
    <property type="entry name" value="PSME4_C"/>
</dbReference>
<dbReference type="SUPFAM" id="SSF48371">
    <property type="entry name" value="ARM repeat"/>
    <property type="match status" value="1"/>
</dbReference>
<dbReference type="PhylomeDB" id="A0A060RRH6"/>
<protein>
    <recommendedName>
        <fullName evidence="3">Proteasome activator complex subunit 4 C-terminal domain-containing protein</fullName>
    </recommendedName>
</protein>
<dbReference type="VEuPathDB" id="PlasmoDB:PRG01_0814900"/>
<dbReference type="GO" id="GO:0016504">
    <property type="term" value="F:peptidase activator activity"/>
    <property type="evidence" value="ECO:0007669"/>
    <property type="project" value="InterPro"/>
</dbReference>
<dbReference type="EMBL" id="HG810769">
    <property type="protein sequence ID" value="CDO63889.1"/>
    <property type="molecule type" value="Genomic_DNA"/>
</dbReference>
<dbReference type="InterPro" id="IPR016024">
    <property type="entry name" value="ARM-type_fold"/>
</dbReference>
<keyword evidence="2" id="KW-0472">Membrane</keyword>
<keyword evidence="2" id="KW-1133">Transmembrane helix</keyword>
<dbReference type="Proteomes" id="UP000027581">
    <property type="component" value="Unassembled WGS sequence"/>
</dbReference>
<feature type="region of interest" description="Disordered" evidence="1">
    <location>
        <begin position="1298"/>
        <end position="1319"/>
    </location>
</feature>
<reference evidence="4" key="1">
    <citation type="submission" date="2014-01" db="EMBL/GenBank/DDBJ databases">
        <authorList>
            <person name="Aslett M."/>
        </authorList>
    </citation>
    <scope>NUCLEOTIDE SEQUENCE</scope>
    <source>
        <strain evidence="4">CDC</strain>
    </source>
</reference>
<keyword evidence="2" id="KW-0812">Transmembrane</keyword>
<feature type="compositionally biased region" description="Acidic residues" evidence="1">
    <location>
        <begin position="630"/>
        <end position="639"/>
    </location>
</feature>
<reference evidence="4" key="2">
    <citation type="submission" date="2014-05" db="EMBL/GenBank/DDBJ databases">
        <title>The genome sequences of chimpanzee malaria parasites reveal the path to human adaptation.</title>
        <authorList>
            <person name="Otto T.D."/>
            <person name="Rayner J.C."/>
            <person name="Boehme U."/>
            <person name="Pain A."/>
            <person name="Spottiswoode N."/>
            <person name="Sanders M."/>
            <person name="Quail M."/>
            <person name="Ollomo B."/>
            <person name="Renaud F."/>
            <person name="Thomas A.W."/>
            <person name="Prugnolle F."/>
            <person name="Conway D.J."/>
            <person name="Newbold C."/>
            <person name="Berriman M."/>
        </authorList>
    </citation>
    <scope>NUCLEOTIDE SEQUENCE [LARGE SCALE GENOMIC DNA]</scope>
    <source>
        <strain evidence="4">CDC</strain>
    </source>
</reference>
<evidence type="ECO:0000256" key="2">
    <source>
        <dbReference type="SAM" id="Phobius"/>
    </source>
</evidence>
<proteinExistence type="predicted"/>
<organism evidence="4 5">
    <name type="scientific">Plasmodium reichenowi</name>
    <dbReference type="NCBI Taxonomy" id="5854"/>
    <lineage>
        <taxon>Eukaryota</taxon>
        <taxon>Sar</taxon>
        <taxon>Alveolata</taxon>
        <taxon>Apicomplexa</taxon>
        <taxon>Aconoidasida</taxon>
        <taxon>Haemosporida</taxon>
        <taxon>Plasmodiidae</taxon>
        <taxon>Plasmodium</taxon>
        <taxon>Plasmodium (Laverania)</taxon>
    </lineage>
</organism>
<dbReference type="GO" id="GO:0070628">
    <property type="term" value="F:proteasome binding"/>
    <property type="evidence" value="ECO:0007669"/>
    <property type="project" value="InterPro"/>
</dbReference>
<feature type="transmembrane region" description="Helical" evidence="2">
    <location>
        <begin position="2172"/>
        <end position="2194"/>
    </location>
</feature>
<evidence type="ECO:0000313" key="5">
    <source>
        <dbReference type="Proteomes" id="UP000027581"/>
    </source>
</evidence>
<dbReference type="GO" id="GO:0005829">
    <property type="term" value="C:cytosol"/>
    <property type="evidence" value="ECO:0007669"/>
    <property type="project" value="TreeGrafter"/>
</dbReference>
<feature type="domain" description="Proteasome activator complex subunit 4 C-terminal" evidence="3">
    <location>
        <begin position="2547"/>
        <end position="2633"/>
    </location>
</feature>
<feature type="region of interest" description="Disordered" evidence="1">
    <location>
        <begin position="605"/>
        <end position="639"/>
    </location>
</feature>